<dbReference type="EMBL" id="CP048113">
    <property type="protein sequence ID" value="QHS59042.1"/>
    <property type="molecule type" value="Genomic_DNA"/>
</dbReference>
<dbReference type="Pfam" id="PF02687">
    <property type="entry name" value="FtsX"/>
    <property type="match status" value="2"/>
</dbReference>
<feature type="domain" description="ABC3 transporter permease C-terminal" evidence="7">
    <location>
        <begin position="669"/>
        <end position="777"/>
    </location>
</feature>
<accession>A0A6B9Z9S0</accession>
<evidence type="ECO:0000256" key="5">
    <source>
        <dbReference type="ARBA" id="ARBA00023136"/>
    </source>
</evidence>
<evidence type="ECO:0000256" key="6">
    <source>
        <dbReference type="SAM" id="Phobius"/>
    </source>
</evidence>
<protein>
    <submittedName>
        <fullName evidence="9">FtsX-like permease family protein</fullName>
    </submittedName>
</protein>
<keyword evidence="4 6" id="KW-1133">Transmembrane helix</keyword>
<sequence length="789" mass="87988">MLINYVRTAWRSLLRTKRFSVINISGLAVGMAGAALVFLWVWNEISFDQFHVNRDRLYEVYGLAQIDQKLTPINQTGQPLAPALKKDYPEVSASTRFAEVSSLVLSAGDQQFAGIKGAMTDHEFLGMFSFPLRQGSQRSLLNGVNDIVITERLAAKLFDGEPALNKIVKIDSADYFRVAAVLKDLPSNTRFNFDYLLPWSYMKRAGRDNDSWLSNNVSTFVLLNPDVNVPAFGERMKDMGRRYAGRNDIWTYFLFPLEKWHLYANFENGQPVGGRITVVRLFAIVATLILLIACINFVNLSTARSERRAREVGIRKVAGAGKSLVFVQFMTEALLTAFIAGCIAMLILQCALPYFNVLINSQLSIPYNSLMFWSSAGIFILLTGMLAGCYPAFYLSAFQPVSVLKGGFKRREGAFSPRKALVVMQFTIAIILIISTIVIRNQIVYAQERERGYQMQRLINIDFTGDIQHNYSAIRQELLGSGVATSVTKTMSLITQRAANTWGLTWEGKPAGFDETIALYSADEGLVRTVGLTLLAGRDIDIQRYPTDSFAVLLNETAVKTMGFKDPVGQVLRETTDGKPWHVVGVVKDYVVGSSYEKVPPVVIQGPGSWFNTMHIRLNDAQTLTASLQKTEAIFKRFNPGYPFTYQFVDQEYAMKFDGEERMKMMAGMFAALAIFISCLGLLGLSAFMAESRVKEIGVRKALGASVFSITRLLTADFLRLVLLALILAAPIAWLIMRSWLNGFAYRMTISWVVFAAAGLLVIVITLFTVSFEVIRAALISPVKSLRSE</sequence>
<evidence type="ECO:0000256" key="4">
    <source>
        <dbReference type="ARBA" id="ARBA00022989"/>
    </source>
</evidence>
<dbReference type="InterPro" id="IPR003838">
    <property type="entry name" value="ABC3_permease_C"/>
</dbReference>
<feature type="transmembrane region" description="Helical" evidence="6">
    <location>
        <begin position="718"/>
        <end position="737"/>
    </location>
</feature>
<dbReference type="AlphaFoldDB" id="A0A6B9Z9S0"/>
<keyword evidence="3 6" id="KW-0812">Transmembrane</keyword>
<evidence type="ECO:0000256" key="1">
    <source>
        <dbReference type="ARBA" id="ARBA00004651"/>
    </source>
</evidence>
<feature type="transmembrane region" description="Helical" evidence="6">
    <location>
        <begin position="665"/>
        <end position="690"/>
    </location>
</feature>
<gene>
    <name evidence="9" type="ORF">GWR21_05365</name>
</gene>
<evidence type="ECO:0000259" key="8">
    <source>
        <dbReference type="Pfam" id="PF12704"/>
    </source>
</evidence>
<feature type="transmembrane region" description="Helical" evidence="6">
    <location>
        <begin position="278"/>
        <end position="300"/>
    </location>
</feature>
<dbReference type="KEGG" id="chih:GWR21_05365"/>
<name>A0A6B9Z9S0_9BACT</name>
<dbReference type="RefSeq" id="WP_162330744.1">
    <property type="nucleotide sequence ID" value="NZ_CP048113.1"/>
</dbReference>
<dbReference type="PANTHER" id="PTHR30572">
    <property type="entry name" value="MEMBRANE COMPONENT OF TRANSPORTER-RELATED"/>
    <property type="match status" value="1"/>
</dbReference>
<dbReference type="Pfam" id="PF12704">
    <property type="entry name" value="MacB_PCD"/>
    <property type="match status" value="1"/>
</dbReference>
<feature type="transmembrane region" description="Helical" evidence="6">
    <location>
        <begin position="375"/>
        <end position="398"/>
    </location>
</feature>
<feature type="domain" description="MacB-like periplasmic core" evidence="8">
    <location>
        <begin position="20"/>
        <end position="238"/>
    </location>
</feature>
<evidence type="ECO:0000256" key="3">
    <source>
        <dbReference type="ARBA" id="ARBA00022692"/>
    </source>
</evidence>
<dbReference type="InterPro" id="IPR050250">
    <property type="entry name" value="Macrolide_Exporter_MacB"/>
</dbReference>
<dbReference type="GO" id="GO:0022857">
    <property type="term" value="F:transmembrane transporter activity"/>
    <property type="evidence" value="ECO:0007669"/>
    <property type="project" value="TreeGrafter"/>
</dbReference>
<feature type="transmembrane region" description="Helical" evidence="6">
    <location>
        <begin position="749"/>
        <end position="775"/>
    </location>
</feature>
<dbReference type="GO" id="GO:0005886">
    <property type="term" value="C:plasma membrane"/>
    <property type="evidence" value="ECO:0007669"/>
    <property type="project" value="UniProtKB-SubCell"/>
</dbReference>
<evidence type="ECO:0000259" key="7">
    <source>
        <dbReference type="Pfam" id="PF02687"/>
    </source>
</evidence>
<keyword evidence="5 6" id="KW-0472">Membrane</keyword>
<dbReference type="Proteomes" id="UP000476411">
    <property type="component" value="Chromosome"/>
</dbReference>
<comment type="subcellular location">
    <subcellularLocation>
        <location evidence="1">Cell membrane</location>
        <topology evidence="1">Multi-pass membrane protein</topology>
    </subcellularLocation>
</comment>
<feature type="transmembrane region" description="Helical" evidence="6">
    <location>
        <begin position="333"/>
        <end position="355"/>
    </location>
</feature>
<evidence type="ECO:0000313" key="9">
    <source>
        <dbReference type="EMBL" id="QHS59042.1"/>
    </source>
</evidence>
<organism evidence="9 10">
    <name type="scientific">Chitinophaga agri</name>
    <dbReference type="NCBI Taxonomy" id="2703787"/>
    <lineage>
        <taxon>Bacteria</taxon>
        <taxon>Pseudomonadati</taxon>
        <taxon>Bacteroidota</taxon>
        <taxon>Chitinophagia</taxon>
        <taxon>Chitinophagales</taxon>
        <taxon>Chitinophagaceae</taxon>
        <taxon>Chitinophaga</taxon>
    </lineage>
</organism>
<feature type="transmembrane region" description="Helical" evidence="6">
    <location>
        <begin position="21"/>
        <end position="42"/>
    </location>
</feature>
<evidence type="ECO:0000256" key="2">
    <source>
        <dbReference type="ARBA" id="ARBA00022475"/>
    </source>
</evidence>
<keyword evidence="10" id="KW-1185">Reference proteome</keyword>
<keyword evidence="2" id="KW-1003">Cell membrane</keyword>
<feature type="transmembrane region" description="Helical" evidence="6">
    <location>
        <begin position="419"/>
        <end position="439"/>
    </location>
</feature>
<evidence type="ECO:0000313" key="10">
    <source>
        <dbReference type="Proteomes" id="UP000476411"/>
    </source>
</evidence>
<dbReference type="InterPro" id="IPR025857">
    <property type="entry name" value="MacB_PCD"/>
</dbReference>
<reference evidence="9 10" key="1">
    <citation type="submission" date="2020-01" db="EMBL/GenBank/DDBJ databases">
        <title>Complete genome sequence of Chitinophaga sp. H33E-04 isolated from quinoa roots.</title>
        <authorList>
            <person name="Weon H.-Y."/>
            <person name="Lee S.A."/>
        </authorList>
    </citation>
    <scope>NUCLEOTIDE SEQUENCE [LARGE SCALE GENOMIC DNA]</scope>
    <source>
        <strain evidence="9 10">H33E-04</strain>
    </source>
</reference>
<dbReference type="PANTHER" id="PTHR30572:SF18">
    <property type="entry name" value="ABC-TYPE MACROLIDE FAMILY EXPORT SYSTEM PERMEASE COMPONENT 2"/>
    <property type="match status" value="1"/>
</dbReference>
<feature type="domain" description="ABC3 transporter permease C-terminal" evidence="7">
    <location>
        <begin position="284"/>
        <end position="398"/>
    </location>
</feature>
<proteinExistence type="predicted"/>